<dbReference type="RefSeq" id="WP_142708931.1">
    <property type="nucleotide sequence ID" value="NZ_VIRS01000036.1"/>
</dbReference>
<feature type="transmembrane region" description="Helical" evidence="10">
    <location>
        <begin position="309"/>
        <end position="331"/>
    </location>
</feature>
<keyword evidence="5 10" id="KW-1133">Transmembrane helix</keyword>
<keyword evidence="3" id="KW-1003">Cell membrane</keyword>
<evidence type="ECO:0000256" key="2">
    <source>
        <dbReference type="ARBA" id="ARBA00022448"/>
    </source>
</evidence>
<protein>
    <recommendedName>
        <fullName evidence="8">Multidrug efflux pump Tap</fullName>
    </recommendedName>
</protein>
<dbReference type="PROSITE" id="PS50850">
    <property type="entry name" value="MFS"/>
    <property type="match status" value="1"/>
</dbReference>
<dbReference type="InterPro" id="IPR020846">
    <property type="entry name" value="MFS_dom"/>
</dbReference>
<evidence type="ECO:0000256" key="4">
    <source>
        <dbReference type="ARBA" id="ARBA00022692"/>
    </source>
</evidence>
<feature type="transmembrane region" description="Helical" evidence="10">
    <location>
        <begin position="16"/>
        <end position="39"/>
    </location>
</feature>
<keyword evidence="4 10" id="KW-0812">Transmembrane</keyword>
<dbReference type="InterPro" id="IPR011701">
    <property type="entry name" value="MFS"/>
</dbReference>
<keyword evidence="6 10" id="KW-0472">Membrane</keyword>
<dbReference type="GO" id="GO:0022857">
    <property type="term" value="F:transmembrane transporter activity"/>
    <property type="evidence" value="ECO:0007669"/>
    <property type="project" value="InterPro"/>
</dbReference>
<dbReference type="PANTHER" id="PTHR23513:SF9">
    <property type="entry name" value="ENTEROBACTIN EXPORTER ENTS"/>
    <property type="match status" value="1"/>
</dbReference>
<feature type="domain" description="Major facilitator superfamily (MFS) profile" evidence="11">
    <location>
        <begin position="1"/>
        <end position="402"/>
    </location>
</feature>
<dbReference type="InterPro" id="IPR036259">
    <property type="entry name" value="MFS_trans_sf"/>
</dbReference>
<evidence type="ECO:0000256" key="7">
    <source>
        <dbReference type="ARBA" id="ARBA00038075"/>
    </source>
</evidence>
<evidence type="ECO:0000256" key="8">
    <source>
        <dbReference type="ARBA" id="ARBA00040914"/>
    </source>
</evidence>
<feature type="compositionally biased region" description="Pro residues" evidence="9">
    <location>
        <begin position="435"/>
        <end position="447"/>
    </location>
</feature>
<dbReference type="GO" id="GO:0005886">
    <property type="term" value="C:plasma membrane"/>
    <property type="evidence" value="ECO:0007669"/>
    <property type="project" value="UniProtKB-SubCell"/>
</dbReference>
<evidence type="ECO:0000256" key="3">
    <source>
        <dbReference type="ARBA" id="ARBA00022475"/>
    </source>
</evidence>
<dbReference type="Gene3D" id="1.20.1250.20">
    <property type="entry name" value="MFS general substrate transporter like domains"/>
    <property type="match status" value="1"/>
</dbReference>
<evidence type="ECO:0000313" key="13">
    <source>
        <dbReference type="Proteomes" id="UP000317982"/>
    </source>
</evidence>
<feature type="transmembrane region" description="Helical" evidence="10">
    <location>
        <begin position="343"/>
        <end position="363"/>
    </location>
</feature>
<dbReference type="EMBL" id="VIRS01000036">
    <property type="protein sequence ID" value="TQS40670.1"/>
    <property type="molecule type" value="Genomic_DNA"/>
</dbReference>
<dbReference type="PANTHER" id="PTHR23513">
    <property type="entry name" value="INTEGRAL MEMBRANE EFFLUX PROTEIN-RELATED"/>
    <property type="match status" value="1"/>
</dbReference>
<dbReference type="Pfam" id="PF07690">
    <property type="entry name" value="MFS_1"/>
    <property type="match status" value="1"/>
</dbReference>
<comment type="caution">
    <text evidence="12">The sequence shown here is derived from an EMBL/GenBank/DDBJ whole genome shotgun (WGS) entry which is preliminary data.</text>
</comment>
<dbReference type="PRINTS" id="PR01988">
    <property type="entry name" value="EXPORTERBACE"/>
</dbReference>
<dbReference type="AlphaFoldDB" id="A0A545AHC9"/>
<comment type="similarity">
    <text evidence="7">Belongs to the major facilitator superfamily. Drug:H(+) antiporter-3 (DHA3) (TC 2.A.1.21) family.</text>
</comment>
<feature type="region of interest" description="Disordered" evidence="9">
    <location>
        <begin position="427"/>
        <end position="456"/>
    </location>
</feature>
<feature type="transmembrane region" description="Helical" evidence="10">
    <location>
        <begin position="220"/>
        <end position="243"/>
    </location>
</feature>
<evidence type="ECO:0000256" key="6">
    <source>
        <dbReference type="ARBA" id="ARBA00023136"/>
    </source>
</evidence>
<feature type="transmembrane region" description="Helical" evidence="10">
    <location>
        <begin position="255"/>
        <end position="278"/>
    </location>
</feature>
<keyword evidence="2" id="KW-0813">Transport</keyword>
<evidence type="ECO:0000256" key="9">
    <source>
        <dbReference type="SAM" id="MobiDB-lite"/>
    </source>
</evidence>
<name>A0A545AHC9_9ACTN</name>
<dbReference type="CDD" id="cd06173">
    <property type="entry name" value="MFS_MefA_like"/>
    <property type="match status" value="1"/>
</dbReference>
<feature type="transmembrane region" description="Helical" evidence="10">
    <location>
        <begin position="45"/>
        <end position="70"/>
    </location>
</feature>
<accession>A0A545AHC9</accession>
<dbReference type="InterPro" id="IPR022324">
    <property type="entry name" value="Bacilysin_exporter_BacE_put"/>
</dbReference>
<feature type="transmembrane region" description="Helical" evidence="10">
    <location>
        <begin position="369"/>
        <end position="392"/>
    </location>
</feature>
<evidence type="ECO:0000259" key="11">
    <source>
        <dbReference type="PROSITE" id="PS50850"/>
    </source>
</evidence>
<evidence type="ECO:0000256" key="10">
    <source>
        <dbReference type="SAM" id="Phobius"/>
    </source>
</evidence>
<feature type="transmembrane region" description="Helical" evidence="10">
    <location>
        <begin position="285"/>
        <end position="303"/>
    </location>
</feature>
<organism evidence="12 13">
    <name type="scientific">Cryptosporangium phraense</name>
    <dbReference type="NCBI Taxonomy" id="2593070"/>
    <lineage>
        <taxon>Bacteria</taxon>
        <taxon>Bacillati</taxon>
        <taxon>Actinomycetota</taxon>
        <taxon>Actinomycetes</taxon>
        <taxon>Cryptosporangiales</taxon>
        <taxon>Cryptosporangiaceae</taxon>
        <taxon>Cryptosporangium</taxon>
    </lineage>
</organism>
<dbReference type="InParanoid" id="A0A545AHC9"/>
<evidence type="ECO:0000256" key="5">
    <source>
        <dbReference type="ARBA" id="ARBA00022989"/>
    </source>
</evidence>
<gene>
    <name evidence="12" type="ORF">FL583_33650</name>
</gene>
<dbReference type="SUPFAM" id="SSF103473">
    <property type="entry name" value="MFS general substrate transporter"/>
    <property type="match status" value="1"/>
</dbReference>
<proteinExistence type="inferred from homology"/>
<comment type="subcellular location">
    <subcellularLocation>
        <location evidence="1">Cell inner membrane</location>
        <topology evidence="1">Multi-pass membrane protein</topology>
    </subcellularLocation>
</comment>
<sequence length="465" mass="45997">MEMLTLVRKNRTLRRLLAALAVSQVGDWLYNLALLAFVYDRTHSVGWTAATTAARVIPIVLLTPLGGALADRYDRRGLMIASDVVRMATMGLLAVVALAGLPVVLAPVLAALATVASTVYPPAVAASVPRMVDEADLAPANAARSAIASASVLIGPAGGAVLLLAGSPAVAFLINAATFGLSALLLVGLRLGSSPGSAGAGGLVTEMREGLGALRANRAAVWLIGADVLCSLLYGGQTVLFLLLGRQLGWGDAGYGVLLAGVGVGGLLGAVIVARLGVDRQTRGAIAVVLMLVAVAAAGLAVAPVMVVAVVLAAAVSAGSMVVEIVVDTVLARTLDEAVLARAYGFSYPAAIAGIVAGSLVAAPLAGAFGLAGALAVPAVLIGGYALLLGVVATRPAARPVAAPVPVAGPGPAVGRAVVRYPAGPSAEWSGTWRPPVPAPSPAPGPSSAPGRGPVVGRVAVQPAA</sequence>
<evidence type="ECO:0000256" key="1">
    <source>
        <dbReference type="ARBA" id="ARBA00004429"/>
    </source>
</evidence>
<dbReference type="OrthoDB" id="5494559at2"/>
<dbReference type="Proteomes" id="UP000317982">
    <property type="component" value="Unassembled WGS sequence"/>
</dbReference>
<reference evidence="12 13" key="1">
    <citation type="submission" date="2019-07" db="EMBL/GenBank/DDBJ databases">
        <title>Cryptosporangium phraense sp. nov., isolated from plant litter.</title>
        <authorList>
            <person name="Suriyachadkun C."/>
        </authorList>
    </citation>
    <scope>NUCLEOTIDE SEQUENCE [LARGE SCALE GENOMIC DNA]</scope>
    <source>
        <strain evidence="12 13">A-T 5661</strain>
    </source>
</reference>
<feature type="transmembrane region" description="Helical" evidence="10">
    <location>
        <begin position="91"/>
        <end position="113"/>
    </location>
</feature>
<evidence type="ECO:0000313" key="12">
    <source>
        <dbReference type="EMBL" id="TQS40670.1"/>
    </source>
</evidence>
<keyword evidence="13" id="KW-1185">Reference proteome</keyword>